<dbReference type="InterPro" id="IPR000835">
    <property type="entry name" value="HTH_MarR-typ"/>
</dbReference>
<dbReference type="PANTHER" id="PTHR33164">
    <property type="entry name" value="TRANSCRIPTIONAL REGULATOR, MARR FAMILY"/>
    <property type="match status" value="1"/>
</dbReference>
<dbReference type="Proteomes" id="UP000594586">
    <property type="component" value="Chromosome"/>
</dbReference>
<feature type="domain" description="HTH marR-type" evidence="1">
    <location>
        <begin position="21"/>
        <end position="153"/>
    </location>
</feature>
<evidence type="ECO:0000313" key="3">
    <source>
        <dbReference type="Proteomes" id="UP000594586"/>
    </source>
</evidence>
<dbReference type="KEGG" id="cqn:G7Y29_05800"/>
<gene>
    <name evidence="2" type="ORF">G7Y29_05800</name>
</gene>
<dbReference type="PROSITE" id="PS50995">
    <property type="entry name" value="HTH_MARR_2"/>
    <property type="match status" value="1"/>
</dbReference>
<protein>
    <submittedName>
        <fullName evidence="2">MarR family transcriptional regulator</fullName>
    </submittedName>
</protein>
<evidence type="ECO:0000259" key="1">
    <source>
        <dbReference type="PROSITE" id="PS50995"/>
    </source>
</evidence>
<evidence type="ECO:0000313" key="2">
    <source>
        <dbReference type="EMBL" id="QPK82423.1"/>
    </source>
</evidence>
<dbReference type="GO" id="GO:0006950">
    <property type="term" value="P:response to stress"/>
    <property type="evidence" value="ECO:0007669"/>
    <property type="project" value="TreeGrafter"/>
</dbReference>
<organism evidence="2 3">
    <name type="scientific">Corynebacterium qintianiae</name>
    <dbReference type="NCBI Taxonomy" id="2709392"/>
    <lineage>
        <taxon>Bacteria</taxon>
        <taxon>Bacillati</taxon>
        <taxon>Actinomycetota</taxon>
        <taxon>Actinomycetes</taxon>
        <taxon>Mycobacteriales</taxon>
        <taxon>Corynebacteriaceae</taxon>
        <taxon>Corynebacterium</taxon>
    </lineage>
</organism>
<dbReference type="InterPro" id="IPR039422">
    <property type="entry name" value="MarR/SlyA-like"/>
</dbReference>
<sequence>MSNAPQPEEALYLDDQERQTWNALVSVLVRLPAALDAQLQRDSGVSHFEYQVLSILSESPDRTLRMSALARRVESALPRLSQVVSRLEKRGWLSRATDPDDGRYTLATLTDDGMAKVVETAPGHVNTVRRLVFDPLTKTQLRQVRESGRRIVDAIENGK</sequence>
<dbReference type="RefSeq" id="WP_165003968.1">
    <property type="nucleotide sequence ID" value="NZ_CP064955.1"/>
</dbReference>
<dbReference type="PANTHER" id="PTHR33164:SF99">
    <property type="entry name" value="MARR FAMILY REGULATORY PROTEIN"/>
    <property type="match status" value="1"/>
</dbReference>
<dbReference type="SUPFAM" id="SSF46785">
    <property type="entry name" value="Winged helix' DNA-binding domain"/>
    <property type="match status" value="1"/>
</dbReference>
<dbReference type="Pfam" id="PF12802">
    <property type="entry name" value="MarR_2"/>
    <property type="match status" value="1"/>
</dbReference>
<name>A0A7T0PCY7_9CORY</name>
<accession>A0A7T0PCY7</accession>
<dbReference type="Gene3D" id="1.10.10.10">
    <property type="entry name" value="Winged helix-like DNA-binding domain superfamily/Winged helix DNA-binding domain"/>
    <property type="match status" value="1"/>
</dbReference>
<dbReference type="AlphaFoldDB" id="A0A7T0PCY7"/>
<dbReference type="EMBL" id="CP064955">
    <property type="protein sequence ID" value="QPK82423.1"/>
    <property type="molecule type" value="Genomic_DNA"/>
</dbReference>
<keyword evidence="3" id="KW-1185">Reference proteome</keyword>
<proteinExistence type="predicted"/>
<dbReference type="SMART" id="SM00347">
    <property type="entry name" value="HTH_MARR"/>
    <property type="match status" value="1"/>
</dbReference>
<dbReference type="GO" id="GO:0003700">
    <property type="term" value="F:DNA-binding transcription factor activity"/>
    <property type="evidence" value="ECO:0007669"/>
    <property type="project" value="InterPro"/>
</dbReference>
<reference evidence="2 3" key="1">
    <citation type="submission" date="2020-11" db="EMBL/GenBank/DDBJ databases">
        <title>Corynebacterium sp. MC1420.</title>
        <authorList>
            <person name="Zhou J."/>
        </authorList>
    </citation>
    <scope>NUCLEOTIDE SEQUENCE [LARGE SCALE GENOMIC DNA]</scope>
    <source>
        <strain evidence="2 3">MC1420</strain>
    </source>
</reference>
<dbReference type="InterPro" id="IPR036390">
    <property type="entry name" value="WH_DNA-bd_sf"/>
</dbReference>
<dbReference type="InterPro" id="IPR036388">
    <property type="entry name" value="WH-like_DNA-bd_sf"/>
</dbReference>